<keyword evidence="3" id="KW-1185">Reference proteome</keyword>
<name>A0AAE3E8Y8_9FIRM</name>
<evidence type="ECO:0000313" key="3">
    <source>
        <dbReference type="Proteomes" id="UP001198182"/>
    </source>
</evidence>
<dbReference type="Proteomes" id="UP001198182">
    <property type="component" value="Unassembled WGS sequence"/>
</dbReference>
<accession>A0AAE3E8Y8</accession>
<dbReference type="EMBL" id="JAJEQR010000015">
    <property type="protein sequence ID" value="MCC2230676.1"/>
    <property type="molecule type" value="Genomic_DNA"/>
</dbReference>
<dbReference type="Pfam" id="PF26226">
    <property type="entry name" value="DUF8052"/>
    <property type="match status" value="1"/>
</dbReference>
<feature type="domain" description="DUF8052" evidence="1">
    <location>
        <begin position="5"/>
        <end position="160"/>
    </location>
</feature>
<gene>
    <name evidence="2" type="ORF">LKD81_06630</name>
</gene>
<proteinExistence type="predicted"/>
<protein>
    <recommendedName>
        <fullName evidence="1">DUF8052 domain-containing protein</fullName>
    </recommendedName>
</protein>
<sequence>MMDRREALEKVLKAYEGYYNVKREQPEPPFAAEAEFRLHDENYFLVRSARIGEADSREFVYFAIPENLSEEELLALDQKAWEHGLSRVQVHANHKNSDVVLVVLATHADALAMKTAKSLHHYKSYSWGFKGWSQYRLIVVDLSTDQVSCNRQGRDLRKIIDNTIYASKK</sequence>
<evidence type="ECO:0000313" key="2">
    <source>
        <dbReference type="EMBL" id="MCC2230676.1"/>
    </source>
</evidence>
<comment type="caution">
    <text evidence="2">The sequence shown here is derived from an EMBL/GenBank/DDBJ whole genome shotgun (WGS) entry which is preliminary data.</text>
</comment>
<evidence type="ECO:0000259" key="1">
    <source>
        <dbReference type="Pfam" id="PF26226"/>
    </source>
</evidence>
<dbReference type="InterPro" id="IPR058365">
    <property type="entry name" value="DUF8052"/>
</dbReference>
<dbReference type="AlphaFoldDB" id="A0AAE3E8Y8"/>
<reference evidence="2" key="1">
    <citation type="submission" date="2021-10" db="EMBL/GenBank/DDBJ databases">
        <title>Anaerobic single-cell dispensing facilitates the cultivation of human gut bacteria.</title>
        <authorList>
            <person name="Afrizal A."/>
        </authorList>
    </citation>
    <scope>NUCLEOTIDE SEQUENCE</scope>
    <source>
        <strain evidence="2">CLA-AA-H215</strain>
    </source>
</reference>
<organism evidence="2 3">
    <name type="scientific">Hominifimenecus microfluidus</name>
    <dbReference type="NCBI Taxonomy" id="2885348"/>
    <lineage>
        <taxon>Bacteria</taxon>
        <taxon>Bacillati</taxon>
        <taxon>Bacillota</taxon>
        <taxon>Clostridia</taxon>
        <taxon>Lachnospirales</taxon>
        <taxon>Lachnospiraceae</taxon>
        <taxon>Hominifimenecus</taxon>
    </lineage>
</organism>
<dbReference type="RefSeq" id="WP_308453313.1">
    <property type="nucleotide sequence ID" value="NZ_JAJEQR010000015.1"/>
</dbReference>